<keyword evidence="2 6" id="KW-0812">Transmembrane</keyword>
<evidence type="ECO:0000256" key="6">
    <source>
        <dbReference type="SAM" id="Phobius"/>
    </source>
</evidence>
<feature type="transmembrane region" description="Helical" evidence="6">
    <location>
        <begin position="167"/>
        <end position="192"/>
    </location>
</feature>
<evidence type="ECO:0000256" key="3">
    <source>
        <dbReference type="ARBA" id="ARBA00022989"/>
    </source>
</evidence>
<feature type="chain" id="PRO_5020943119" description="Mid2 domain-containing protein" evidence="7">
    <location>
        <begin position="27"/>
        <end position="469"/>
    </location>
</feature>
<feature type="region of interest" description="Disordered" evidence="5">
    <location>
        <begin position="396"/>
        <end position="469"/>
    </location>
</feature>
<sequence>MFGHTNSTGLALVYLIGCAASQRSDGSNIFTTPTPSLGFTQTTSTPSSSSSSHSKDRIESLIDIGESLISSYYPSTTITDISTLTFPSTVVIGSSTFIVHTSSKSTPTPTSTFTSTSTSSSSSSNSSSSPSSSPTSSSGAGPLQTAAANASSSSTDPSSINPARRNVLPIVLGVVFGFLGALIVAALAWFLYRRRSKKDFVGRQATPINDSEIDTWRGTDNQRQWPEKYVAVPALPSQGDRTSTLIIRNPDEIAANENPFLTAAERRDAAMPSNTQLPGRSPILSYPDMTVMGDDAPPLPNHRATSTAYYVEDPHQYYGGAPYAYRGTDAYYHGNDSFVNSYPYRGEESHLNPTQDQDVTNVRYSQEANPFYDEEAHLNPAQDVADAQHGQEANPFHAEDDNEVLPWIPSKSPNRRSSPYVHYPSRTETAEFDFGLEGMPQQPMGEERFSRSSAALMQPEERADRQGRL</sequence>
<protein>
    <recommendedName>
        <fullName evidence="10">Mid2 domain-containing protein</fullName>
    </recommendedName>
</protein>
<evidence type="ECO:0000256" key="2">
    <source>
        <dbReference type="ARBA" id="ARBA00022692"/>
    </source>
</evidence>
<dbReference type="EMBL" id="NAJN01001132">
    <property type="protein sequence ID" value="TKA65516.1"/>
    <property type="molecule type" value="Genomic_DNA"/>
</dbReference>
<accession>A0A4U0WSH1</accession>
<feature type="compositionally biased region" description="Low complexity" evidence="5">
    <location>
        <begin position="101"/>
        <end position="138"/>
    </location>
</feature>
<feature type="compositionally biased region" description="Low complexity" evidence="5">
    <location>
        <begin position="40"/>
        <end position="52"/>
    </location>
</feature>
<evidence type="ECO:0000256" key="5">
    <source>
        <dbReference type="SAM" id="MobiDB-lite"/>
    </source>
</evidence>
<dbReference type="PANTHER" id="PTHR15549">
    <property type="entry name" value="PAIRED IMMUNOGLOBULIN-LIKE TYPE 2 RECEPTOR"/>
    <property type="match status" value="1"/>
</dbReference>
<evidence type="ECO:0000256" key="7">
    <source>
        <dbReference type="SAM" id="SignalP"/>
    </source>
</evidence>
<dbReference type="Proteomes" id="UP000308768">
    <property type="component" value="Unassembled WGS sequence"/>
</dbReference>
<feature type="compositionally biased region" description="Low complexity" evidence="5">
    <location>
        <begin position="145"/>
        <end position="162"/>
    </location>
</feature>
<dbReference type="AlphaFoldDB" id="A0A4U0WSH1"/>
<dbReference type="GO" id="GO:0071944">
    <property type="term" value="C:cell periphery"/>
    <property type="evidence" value="ECO:0007669"/>
    <property type="project" value="UniProtKB-ARBA"/>
</dbReference>
<proteinExistence type="predicted"/>
<keyword evidence="7" id="KW-0732">Signal</keyword>
<feature type="region of interest" description="Disordered" evidence="5">
    <location>
        <begin position="31"/>
        <end position="56"/>
    </location>
</feature>
<dbReference type="GO" id="GO:0016020">
    <property type="term" value="C:membrane"/>
    <property type="evidence" value="ECO:0007669"/>
    <property type="project" value="UniProtKB-SubCell"/>
</dbReference>
<evidence type="ECO:0000313" key="8">
    <source>
        <dbReference type="EMBL" id="TKA65516.1"/>
    </source>
</evidence>
<name>A0A4U0WSH1_9PEZI</name>
<evidence type="ECO:0008006" key="10">
    <source>
        <dbReference type="Google" id="ProtNLM"/>
    </source>
</evidence>
<feature type="signal peptide" evidence="7">
    <location>
        <begin position="1"/>
        <end position="26"/>
    </location>
</feature>
<gene>
    <name evidence="8" type="ORF">B0A49_10535</name>
</gene>
<keyword evidence="3 6" id="KW-1133">Transmembrane helix</keyword>
<evidence type="ECO:0000256" key="4">
    <source>
        <dbReference type="ARBA" id="ARBA00023136"/>
    </source>
</evidence>
<organism evidence="8 9">
    <name type="scientific">Cryomyces minteri</name>
    <dbReference type="NCBI Taxonomy" id="331657"/>
    <lineage>
        <taxon>Eukaryota</taxon>
        <taxon>Fungi</taxon>
        <taxon>Dikarya</taxon>
        <taxon>Ascomycota</taxon>
        <taxon>Pezizomycotina</taxon>
        <taxon>Dothideomycetes</taxon>
        <taxon>Dothideomycetes incertae sedis</taxon>
        <taxon>Cryomyces</taxon>
    </lineage>
</organism>
<dbReference type="InterPro" id="IPR051694">
    <property type="entry name" value="Immunoregulatory_rcpt-like"/>
</dbReference>
<comment type="subcellular location">
    <subcellularLocation>
        <location evidence="1">Membrane</location>
        <topology evidence="1">Single-pass membrane protein</topology>
    </subcellularLocation>
</comment>
<dbReference type="OrthoDB" id="3883986at2759"/>
<keyword evidence="9" id="KW-1185">Reference proteome</keyword>
<comment type="caution">
    <text evidence="8">The sequence shown here is derived from an EMBL/GenBank/DDBJ whole genome shotgun (WGS) entry which is preliminary data.</text>
</comment>
<keyword evidence="4 6" id="KW-0472">Membrane</keyword>
<feature type="region of interest" description="Disordered" evidence="5">
    <location>
        <begin position="101"/>
        <end position="162"/>
    </location>
</feature>
<feature type="compositionally biased region" description="Basic and acidic residues" evidence="5">
    <location>
        <begin position="459"/>
        <end position="469"/>
    </location>
</feature>
<reference evidence="8 9" key="1">
    <citation type="submission" date="2017-03" db="EMBL/GenBank/DDBJ databases">
        <title>Genomes of endolithic fungi from Antarctica.</title>
        <authorList>
            <person name="Coleine C."/>
            <person name="Masonjones S."/>
            <person name="Stajich J.E."/>
        </authorList>
    </citation>
    <scope>NUCLEOTIDE SEQUENCE [LARGE SCALE GENOMIC DNA]</scope>
    <source>
        <strain evidence="8 9">CCFEE 5187</strain>
    </source>
</reference>
<evidence type="ECO:0000256" key="1">
    <source>
        <dbReference type="ARBA" id="ARBA00004167"/>
    </source>
</evidence>
<evidence type="ECO:0000313" key="9">
    <source>
        <dbReference type="Proteomes" id="UP000308768"/>
    </source>
</evidence>